<dbReference type="InterPro" id="IPR012910">
    <property type="entry name" value="Plug_dom"/>
</dbReference>
<evidence type="ECO:0000256" key="2">
    <source>
        <dbReference type="ARBA" id="ARBA00022448"/>
    </source>
</evidence>
<sequence length="1004" mass="108720">MKKKLFKKLLFLVIFILSISMYSQNVTGTISDSNGPLPGANVIVKGTTNGAGSDFDGKYSLTNVDTNAILVFSYVGYETLEVPVDGRSEINVVLVEDTSALSEIVVVGYGKTSRRLVTGAISSVKSEDINRTPVISADQALQGQAPGVTIINGGSPGTAPQVQIRGLGTFGNSQPLYVIDGIVSGSINEINPNDIETIDVLKDASTAAIYGSRASNGVVIITTKKGKSGKTRVTLDSYVSTQSIPKTLDLLNSEQFRQYASETFGLPNRYTENEASTTLNTDWQDEVFQSAFVYNTNVGVSGGSDAAIFNISAGFIDQEGIIINTGFNRSSLRANSEFKLGNKFKIGETLAIADSEMKNEEQNGDRTLVEHMIKSLPYTPAYDSNNLGGFGGPDGSDGGSDAENPVRLQTIGNNVTDVVKILGSLYASYEFIDGLEYKFQYGFERTSASTNIHRPRFNEGVNKRDAAILDQRANVFSSDTYTSSLTYSKVFNDVHNLDLLLVAEKFETNTRNNRSQASNPLSDAVPVIQGNGQVTNQLFEYGLISYVGRLNYNYNSKYLISASIRRDGSSRFGSNNRWGTFPAVSLGWVISEEDFLKDSKSISSMKLRGSWGTTGNDGSVDYVYESGLLATYGYIGLNNNVGTSNFGTANPDLKWEEATMTNIGLDLGLFNNAFTLSFEYYNNDVEDVIVPIPNVPSEGLGAGFTQRNGASTKTKGFEFNVGYNHDKGGDFSWSANLNLGTSKNEATDLGDLSFIQSSTFENETLSRITEGESLFYFYGLQTDGLFQEGDDRSAQSVAIPGDIRYVDQNNDGVIDGNDELKIGNPFPELTYGLNLSANYKNFDATLFFSGVSGNDIYNTNLYDLEGMPRLFNAGTAVLNRWTPTNTNATVPGYSAAAAKDGRNVRRSDRFIEDGSYAKLRNLTIGYSLPESTLSSVANGVFSKFRIYATGQNLFTITDYSGYDPEIGGSSTVTPGQQSAAAGVGIDRGVYPQPRSFTVGVQLAF</sequence>
<dbReference type="InterPro" id="IPR039426">
    <property type="entry name" value="TonB-dep_rcpt-like"/>
</dbReference>
<evidence type="ECO:0000313" key="14">
    <source>
        <dbReference type="EMBL" id="AUP78811.1"/>
    </source>
</evidence>
<dbReference type="EMBL" id="CP025791">
    <property type="protein sequence ID" value="AUP78811.1"/>
    <property type="molecule type" value="Genomic_DNA"/>
</dbReference>
<dbReference type="InterPro" id="IPR000531">
    <property type="entry name" value="Beta-barrel_TonB"/>
</dbReference>
<dbReference type="InterPro" id="IPR036942">
    <property type="entry name" value="Beta-barrel_TonB_sf"/>
</dbReference>
<dbReference type="NCBIfam" id="TIGR04057">
    <property type="entry name" value="SusC_RagA_signa"/>
    <property type="match status" value="1"/>
</dbReference>
<protein>
    <submittedName>
        <fullName evidence="14">TonB-dependent receptor</fullName>
    </submittedName>
</protein>
<evidence type="ECO:0000256" key="9">
    <source>
        <dbReference type="RuleBase" id="RU003357"/>
    </source>
</evidence>
<name>A0A2K9PP11_9FLAO</name>
<dbReference type="PROSITE" id="PS52016">
    <property type="entry name" value="TONB_DEPENDENT_REC_3"/>
    <property type="match status" value="1"/>
</dbReference>
<feature type="chain" id="PRO_5014914535" evidence="11">
    <location>
        <begin position="24"/>
        <end position="1004"/>
    </location>
</feature>
<evidence type="ECO:0000256" key="4">
    <source>
        <dbReference type="ARBA" id="ARBA00022692"/>
    </source>
</evidence>
<dbReference type="SUPFAM" id="SSF56935">
    <property type="entry name" value="Porins"/>
    <property type="match status" value="1"/>
</dbReference>
<evidence type="ECO:0000259" key="12">
    <source>
        <dbReference type="Pfam" id="PF00593"/>
    </source>
</evidence>
<dbReference type="NCBIfam" id="TIGR04056">
    <property type="entry name" value="OMP_RagA_SusC"/>
    <property type="match status" value="1"/>
</dbReference>
<reference evidence="14 15" key="1">
    <citation type="submission" date="2018-01" db="EMBL/GenBank/DDBJ databases">
        <title>Complete genome sequence of Flavivirga eckloniae ECD14 isolated from seaweed Ecklonia cava.</title>
        <authorList>
            <person name="Lee J.H."/>
            <person name="Baik K.S."/>
            <person name="Seong C.N."/>
        </authorList>
    </citation>
    <scope>NUCLEOTIDE SEQUENCE [LARGE SCALE GENOMIC DNA]</scope>
    <source>
        <strain evidence="14 15">ECD14</strain>
    </source>
</reference>
<keyword evidence="11" id="KW-0732">Signal</keyword>
<evidence type="ECO:0000256" key="10">
    <source>
        <dbReference type="SAM" id="MobiDB-lite"/>
    </source>
</evidence>
<keyword evidence="2 8" id="KW-0813">Transport</keyword>
<keyword evidence="15" id="KW-1185">Reference proteome</keyword>
<dbReference type="InterPro" id="IPR023997">
    <property type="entry name" value="TonB-dep_OMP_SusC/RagA_CS"/>
</dbReference>
<feature type="domain" description="TonB-dependent receptor plug" evidence="13">
    <location>
        <begin position="116"/>
        <end position="218"/>
    </location>
</feature>
<dbReference type="Pfam" id="PF07715">
    <property type="entry name" value="Plug"/>
    <property type="match status" value="1"/>
</dbReference>
<keyword evidence="7 8" id="KW-0998">Cell outer membrane</keyword>
<dbReference type="Proteomes" id="UP000235826">
    <property type="component" value="Chromosome"/>
</dbReference>
<evidence type="ECO:0000256" key="7">
    <source>
        <dbReference type="ARBA" id="ARBA00023237"/>
    </source>
</evidence>
<evidence type="ECO:0000256" key="5">
    <source>
        <dbReference type="ARBA" id="ARBA00023077"/>
    </source>
</evidence>
<evidence type="ECO:0000256" key="6">
    <source>
        <dbReference type="ARBA" id="ARBA00023136"/>
    </source>
</evidence>
<dbReference type="OrthoDB" id="9768177at2"/>
<comment type="similarity">
    <text evidence="8 9">Belongs to the TonB-dependent receptor family.</text>
</comment>
<dbReference type="AlphaFoldDB" id="A0A2K9PP11"/>
<dbReference type="GO" id="GO:0009279">
    <property type="term" value="C:cell outer membrane"/>
    <property type="evidence" value="ECO:0007669"/>
    <property type="project" value="UniProtKB-SubCell"/>
</dbReference>
<feature type="compositionally biased region" description="Gly residues" evidence="10">
    <location>
        <begin position="388"/>
        <end position="398"/>
    </location>
</feature>
<feature type="signal peptide" evidence="11">
    <location>
        <begin position="1"/>
        <end position="23"/>
    </location>
</feature>
<dbReference type="Pfam" id="PF00593">
    <property type="entry name" value="TonB_dep_Rec_b-barrel"/>
    <property type="match status" value="1"/>
</dbReference>
<gene>
    <name evidence="14" type="ORF">C1H87_08905</name>
</gene>
<evidence type="ECO:0000256" key="3">
    <source>
        <dbReference type="ARBA" id="ARBA00022452"/>
    </source>
</evidence>
<keyword evidence="4 8" id="KW-0812">Transmembrane</keyword>
<dbReference type="Gene3D" id="2.170.130.10">
    <property type="entry name" value="TonB-dependent receptor, plug domain"/>
    <property type="match status" value="1"/>
</dbReference>
<keyword evidence="14" id="KW-0675">Receptor</keyword>
<dbReference type="InterPro" id="IPR023996">
    <property type="entry name" value="TonB-dep_OMP_SusC/RagA"/>
</dbReference>
<dbReference type="Gene3D" id="2.40.170.20">
    <property type="entry name" value="TonB-dependent receptor, beta-barrel domain"/>
    <property type="match status" value="1"/>
</dbReference>
<comment type="subcellular location">
    <subcellularLocation>
        <location evidence="1 8">Cell outer membrane</location>
        <topology evidence="1 8">Multi-pass membrane protein</topology>
    </subcellularLocation>
</comment>
<dbReference type="KEGG" id="fek:C1H87_08905"/>
<evidence type="ECO:0000256" key="11">
    <source>
        <dbReference type="SAM" id="SignalP"/>
    </source>
</evidence>
<evidence type="ECO:0000256" key="8">
    <source>
        <dbReference type="PROSITE-ProRule" id="PRU01360"/>
    </source>
</evidence>
<keyword evidence="3 8" id="KW-1134">Transmembrane beta strand</keyword>
<dbReference type="RefSeq" id="WP_102755466.1">
    <property type="nucleotide sequence ID" value="NZ_CP025791.1"/>
</dbReference>
<dbReference type="InterPro" id="IPR008969">
    <property type="entry name" value="CarboxyPept-like_regulatory"/>
</dbReference>
<dbReference type="SUPFAM" id="SSF49464">
    <property type="entry name" value="Carboxypeptidase regulatory domain-like"/>
    <property type="match status" value="1"/>
</dbReference>
<dbReference type="Pfam" id="PF13715">
    <property type="entry name" value="CarbopepD_reg_2"/>
    <property type="match status" value="1"/>
</dbReference>
<dbReference type="InterPro" id="IPR037066">
    <property type="entry name" value="Plug_dom_sf"/>
</dbReference>
<feature type="domain" description="TonB-dependent receptor-like beta-barrel" evidence="12">
    <location>
        <begin position="379"/>
        <end position="953"/>
    </location>
</feature>
<organism evidence="14 15">
    <name type="scientific">Flavivirga eckloniae</name>
    <dbReference type="NCBI Taxonomy" id="1803846"/>
    <lineage>
        <taxon>Bacteria</taxon>
        <taxon>Pseudomonadati</taxon>
        <taxon>Bacteroidota</taxon>
        <taxon>Flavobacteriia</taxon>
        <taxon>Flavobacteriales</taxon>
        <taxon>Flavobacteriaceae</taxon>
        <taxon>Flavivirga</taxon>
    </lineage>
</organism>
<proteinExistence type="inferred from homology"/>
<evidence type="ECO:0000313" key="15">
    <source>
        <dbReference type="Proteomes" id="UP000235826"/>
    </source>
</evidence>
<keyword evidence="5 9" id="KW-0798">TonB box</keyword>
<feature type="region of interest" description="Disordered" evidence="10">
    <location>
        <begin position="385"/>
        <end position="404"/>
    </location>
</feature>
<dbReference type="Gene3D" id="2.60.40.1120">
    <property type="entry name" value="Carboxypeptidase-like, regulatory domain"/>
    <property type="match status" value="1"/>
</dbReference>
<accession>A0A2K9PP11</accession>
<keyword evidence="6 8" id="KW-0472">Membrane</keyword>
<evidence type="ECO:0000259" key="13">
    <source>
        <dbReference type="Pfam" id="PF07715"/>
    </source>
</evidence>
<evidence type="ECO:0000256" key="1">
    <source>
        <dbReference type="ARBA" id="ARBA00004571"/>
    </source>
</evidence>